<dbReference type="PANTHER" id="PTHR31047">
    <property type="entry name" value="MEIOTICALLY UP-REGULATED GENE 157 PROTEIN"/>
    <property type="match status" value="1"/>
</dbReference>
<dbReference type="PANTHER" id="PTHR31047:SF0">
    <property type="entry name" value="MEIOTICALLY UP-REGULATED GENE 157 PROTEIN"/>
    <property type="match status" value="1"/>
</dbReference>
<dbReference type="InterPro" id="IPR008313">
    <property type="entry name" value="GH125"/>
</dbReference>
<sequence length="426" mass="47661">MTFDPSALAPLHERVSADVGREAAGVVMRFTVETMDRAARRMADGTMHLVTGDIPAMWLRDSAAQVLPLLRLGTYCPGAEEFAADVLRRQLAFVTVDPYANAFNAGPTGAGHHRDKTAMTPHIWERKYEVDSLCYPLHLAERFWRRTGRTDVFDTLYWQAVHRVLDTWETEQDHEARSTYRFQRRFAGRRGTLPRRGLGAPVAVTGMTWSGFRPSDDACVHGYNVPGNMFADVVLRGIPEIAEAAPPPPRHEDLVDRATRLHLAIDGGLREHAIVADPVLGPRWAYEVDGLGGVLEIDDANVPSLLSLPRLGYCRPDDPLYVATRKFILSTRNPYFYSGSAAAGIGSPHTPPHHVWPIAIAMAALTDPDSDVKRATIRTLLDTRGGTDRIHESFHVDRPRKWTRKWFSWAEATFCELVLDYCGFEP</sequence>
<dbReference type="EMBL" id="JAGSOH010000067">
    <property type="protein sequence ID" value="MBR7828829.1"/>
    <property type="molecule type" value="Genomic_DNA"/>
</dbReference>
<comment type="caution">
    <text evidence="1">The sequence shown here is derived from an EMBL/GenBank/DDBJ whole genome shotgun (WGS) entry which is preliminary data.</text>
</comment>
<reference evidence="1" key="1">
    <citation type="submission" date="2021-04" db="EMBL/GenBank/DDBJ databases">
        <title>Genome based classification of Actinospica acidithermotolerans sp. nov., an actinobacterium isolated from an Indonesian hot spring.</title>
        <authorList>
            <person name="Kusuma A.B."/>
            <person name="Putra K.E."/>
            <person name="Nafisah S."/>
            <person name="Loh J."/>
            <person name="Nouioui I."/>
            <person name="Goodfellow M."/>
        </authorList>
    </citation>
    <scope>NUCLEOTIDE SEQUENCE</scope>
    <source>
        <strain evidence="1">MGRD01-02</strain>
    </source>
</reference>
<evidence type="ECO:0000313" key="2">
    <source>
        <dbReference type="Proteomes" id="UP000676325"/>
    </source>
</evidence>
<proteinExistence type="predicted"/>
<organism evidence="1 2">
    <name type="scientific">Actinospica acidithermotolerans</name>
    <dbReference type="NCBI Taxonomy" id="2828514"/>
    <lineage>
        <taxon>Bacteria</taxon>
        <taxon>Bacillati</taxon>
        <taxon>Actinomycetota</taxon>
        <taxon>Actinomycetes</taxon>
        <taxon>Catenulisporales</taxon>
        <taxon>Actinospicaceae</taxon>
        <taxon>Actinospica</taxon>
    </lineage>
</organism>
<dbReference type="GO" id="GO:0016787">
    <property type="term" value="F:hydrolase activity"/>
    <property type="evidence" value="ECO:0007669"/>
    <property type="project" value="UniProtKB-KW"/>
</dbReference>
<gene>
    <name evidence="1" type="ORF">KDK95_21145</name>
</gene>
<keyword evidence="1" id="KW-0378">Hydrolase</keyword>
<dbReference type="Proteomes" id="UP000676325">
    <property type="component" value="Unassembled WGS sequence"/>
</dbReference>
<accession>A0A941EJN1</accession>
<dbReference type="PIRSF" id="PIRSF028846">
    <property type="entry name" value="UCP028846"/>
    <property type="match status" value="1"/>
</dbReference>
<dbReference type="RefSeq" id="WP_212519964.1">
    <property type="nucleotide sequence ID" value="NZ_JAGSOH010000067.1"/>
</dbReference>
<dbReference type="InterPro" id="IPR012341">
    <property type="entry name" value="6hp_glycosidase-like_sf"/>
</dbReference>
<protein>
    <submittedName>
        <fullName evidence="1">Glycoside hydrolase family 125 protein</fullName>
    </submittedName>
</protein>
<dbReference type="SMART" id="SM01149">
    <property type="entry name" value="DUF1237"/>
    <property type="match status" value="1"/>
</dbReference>
<dbReference type="SUPFAM" id="SSF48208">
    <property type="entry name" value="Six-hairpin glycosidases"/>
    <property type="match status" value="1"/>
</dbReference>
<keyword evidence="2" id="KW-1185">Reference proteome</keyword>
<dbReference type="Pfam" id="PF06824">
    <property type="entry name" value="Glyco_hydro_125"/>
    <property type="match status" value="1"/>
</dbReference>
<dbReference type="InterPro" id="IPR008928">
    <property type="entry name" value="6-hairpin_glycosidase_sf"/>
</dbReference>
<evidence type="ECO:0000313" key="1">
    <source>
        <dbReference type="EMBL" id="MBR7828829.1"/>
    </source>
</evidence>
<dbReference type="AlphaFoldDB" id="A0A941EJN1"/>
<name>A0A941EJN1_9ACTN</name>
<dbReference type="Gene3D" id="1.50.10.10">
    <property type="match status" value="1"/>
</dbReference>
<dbReference type="GO" id="GO:0005975">
    <property type="term" value="P:carbohydrate metabolic process"/>
    <property type="evidence" value="ECO:0007669"/>
    <property type="project" value="InterPro"/>
</dbReference>